<feature type="compositionally biased region" description="Low complexity" evidence="2">
    <location>
        <begin position="52"/>
        <end position="64"/>
    </location>
</feature>
<dbReference type="Pfam" id="PF15363">
    <property type="entry name" value="BTBD8_C"/>
    <property type="match status" value="1"/>
</dbReference>
<feature type="compositionally biased region" description="Acidic residues" evidence="2">
    <location>
        <begin position="1034"/>
        <end position="1043"/>
    </location>
</feature>
<organism evidence="4 5">
    <name type="scientific">Oncorhynchus kisutch</name>
    <name type="common">Coho salmon</name>
    <name type="synonym">Salmo kisutch</name>
    <dbReference type="NCBI Taxonomy" id="8019"/>
    <lineage>
        <taxon>Eukaryota</taxon>
        <taxon>Metazoa</taxon>
        <taxon>Chordata</taxon>
        <taxon>Craniata</taxon>
        <taxon>Vertebrata</taxon>
        <taxon>Euteleostomi</taxon>
        <taxon>Actinopterygii</taxon>
        <taxon>Neopterygii</taxon>
        <taxon>Teleostei</taxon>
        <taxon>Protacanthopterygii</taxon>
        <taxon>Salmoniformes</taxon>
        <taxon>Salmonidae</taxon>
        <taxon>Salmoninae</taxon>
        <taxon>Oncorhynchus</taxon>
    </lineage>
</organism>
<evidence type="ECO:0000256" key="2">
    <source>
        <dbReference type="SAM" id="MobiDB-lite"/>
    </source>
</evidence>
<keyword evidence="1" id="KW-0175">Coiled coil</keyword>
<feature type="compositionally biased region" description="Polar residues" evidence="2">
    <location>
        <begin position="284"/>
        <end position="302"/>
    </location>
</feature>
<feature type="compositionally biased region" description="Polar residues" evidence="2">
    <location>
        <begin position="1239"/>
        <end position="1256"/>
    </location>
</feature>
<dbReference type="PANTHER" id="PTHR22427">
    <property type="entry name" value="GH15728P"/>
    <property type="match status" value="1"/>
</dbReference>
<feature type="region of interest" description="Disordered" evidence="2">
    <location>
        <begin position="1"/>
        <end position="424"/>
    </location>
</feature>
<protein>
    <recommendedName>
        <fullName evidence="3">BTB/POZ domain-containing protein</fullName>
    </recommendedName>
</protein>
<feature type="compositionally biased region" description="Low complexity" evidence="2">
    <location>
        <begin position="211"/>
        <end position="223"/>
    </location>
</feature>
<feature type="compositionally biased region" description="Polar residues" evidence="2">
    <location>
        <begin position="1862"/>
        <end position="1872"/>
    </location>
</feature>
<dbReference type="Ensembl" id="ENSOKIT00005034223.1">
    <property type="protein sequence ID" value="ENSOKIP00005032404.1"/>
    <property type="gene ID" value="ENSOKIG00005013930.1"/>
</dbReference>
<feature type="region of interest" description="Disordered" evidence="2">
    <location>
        <begin position="531"/>
        <end position="1549"/>
    </location>
</feature>
<evidence type="ECO:0000313" key="5">
    <source>
        <dbReference type="Proteomes" id="UP000694557"/>
    </source>
</evidence>
<feature type="compositionally biased region" description="Polar residues" evidence="2">
    <location>
        <begin position="1368"/>
        <end position="1388"/>
    </location>
</feature>
<feature type="compositionally biased region" description="Polar residues" evidence="2">
    <location>
        <begin position="1338"/>
        <end position="1360"/>
    </location>
</feature>
<feature type="compositionally biased region" description="Basic and acidic residues" evidence="2">
    <location>
        <begin position="887"/>
        <end position="901"/>
    </location>
</feature>
<feature type="compositionally biased region" description="Low complexity" evidence="2">
    <location>
        <begin position="71"/>
        <end position="100"/>
    </location>
</feature>
<feature type="compositionally biased region" description="Low complexity" evidence="2">
    <location>
        <begin position="1930"/>
        <end position="1961"/>
    </location>
</feature>
<feature type="region of interest" description="Disordered" evidence="2">
    <location>
        <begin position="491"/>
        <end position="517"/>
    </location>
</feature>
<feature type="region of interest" description="Disordered" evidence="2">
    <location>
        <begin position="1930"/>
        <end position="1971"/>
    </location>
</feature>
<gene>
    <name evidence="4" type="primary">LOC109893489</name>
</gene>
<evidence type="ECO:0000259" key="3">
    <source>
        <dbReference type="Pfam" id="PF15363"/>
    </source>
</evidence>
<feature type="region of interest" description="Disordered" evidence="2">
    <location>
        <begin position="1836"/>
        <end position="1883"/>
    </location>
</feature>
<proteinExistence type="predicted"/>
<reference evidence="4" key="1">
    <citation type="submission" date="2025-08" db="UniProtKB">
        <authorList>
            <consortium name="Ensembl"/>
        </authorList>
    </citation>
    <scope>IDENTIFICATION</scope>
</reference>
<dbReference type="PANTHER" id="PTHR22427:SF8">
    <property type="entry name" value="PROLINE-RICH PROTEIN 36"/>
    <property type="match status" value="1"/>
</dbReference>
<feature type="compositionally biased region" description="Acidic residues" evidence="2">
    <location>
        <begin position="1475"/>
        <end position="1493"/>
    </location>
</feature>
<feature type="compositionally biased region" description="Polar residues" evidence="2">
    <location>
        <begin position="1264"/>
        <end position="1275"/>
    </location>
</feature>
<feature type="compositionally biased region" description="Low complexity" evidence="2">
    <location>
        <begin position="139"/>
        <end position="153"/>
    </location>
</feature>
<keyword evidence="5" id="KW-1185">Reference proteome</keyword>
<feature type="compositionally biased region" description="Polar residues" evidence="2">
    <location>
        <begin position="687"/>
        <end position="716"/>
    </location>
</feature>
<feature type="compositionally biased region" description="Acidic residues" evidence="2">
    <location>
        <begin position="952"/>
        <end position="962"/>
    </location>
</feature>
<feature type="compositionally biased region" description="Polar residues" evidence="2">
    <location>
        <begin position="1010"/>
        <end position="1021"/>
    </location>
</feature>
<feature type="compositionally biased region" description="Acidic residues" evidence="2">
    <location>
        <begin position="618"/>
        <end position="641"/>
    </location>
</feature>
<accession>A0A8C7M6L4</accession>
<feature type="compositionally biased region" description="Polar residues" evidence="2">
    <location>
        <begin position="559"/>
        <end position="571"/>
    </location>
</feature>
<feature type="compositionally biased region" description="Polar residues" evidence="2">
    <location>
        <begin position="792"/>
        <end position="816"/>
    </location>
</feature>
<feature type="compositionally biased region" description="Polar residues" evidence="2">
    <location>
        <begin position="532"/>
        <end position="547"/>
    </location>
</feature>
<feature type="compositionally biased region" description="Low complexity" evidence="2">
    <location>
        <begin position="170"/>
        <end position="204"/>
    </location>
</feature>
<feature type="compositionally biased region" description="Basic and acidic residues" evidence="2">
    <location>
        <begin position="1634"/>
        <end position="1644"/>
    </location>
</feature>
<feature type="compositionally biased region" description="Polar residues" evidence="2">
    <location>
        <begin position="102"/>
        <end position="114"/>
    </location>
</feature>
<feature type="compositionally biased region" description="Acidic residues" evidence="2">
    <location>
        <begin position="1174"/>
        <end position="1185"/>
    </location>
</feature>
<dbReference type="InterPro" id="IPR027907">
    <property type="entry name" value="BTBD8_C"/>
</dbReference>
<name>A0A8C7M6L4_ONCKI</name>
<feature type="compositionally biased region" description="Low complexity" evidence="2">
    <location>
        <begin position="233"/>
        <end position="283"/>
    </location>
</feature>
<feature type="region of interest" description="Disordered" evidence="2">
    <location>
        <begin position="1594"/>
        <end position="1676"/>
    </location>
</feature>
<feature type="domain" description="BTB/POZ" evidence="3">
    <location>
        <begin position="1927"/>
        <end position="1971"/>
    </location>
</feature>
<feature type="compositionally biased region" description="Basic and acidic residues" evidence="2">
    <location>
        <begin position="777"/>
        <end position="791"/>
    </location>
</feature>
<feature type="compositionally biased region" description="Polar residues" evidence="2">
    <location>
        <begin position="902"/>
        <end position="926"/>
    </location>
</feature>
<evidence type="ECO:0000256" key="1">
    <source>
        <dbReference type="SAM" id="Coils"/>
    </source>
</evidence>
<feature type="compositionally biased region" description="Polar residues" evidence="2">
    <location>
        <begin position="1512"/>
        <end position="1523"/>
    </location>
</feature>
<dbReference type="GeneTree" id="ENSGT01150000287759"/>
<feature type="compositionally biased region" description="Low complexity" evidence="2">
    <location>
        <begin position="311"/>
        <end position="325"/>
    </location>
</feature>
<feature type="compositionally biased region" description="Acidic residues" evidence="2">
    <location>
        <begin position="842"/>
        <end position="852"/>
    </location>
</feature>
<reference evidence="4" key="2">
    <citation type="submission" date="2025-09" db="UniProtKB">
        <authorList>
            <consortium name="Ensembl"/>
        </authorList>
    </citation>
    <scope>IDENTIFICATION</scope>
</reference>
<feature type="compositionally biased region" description="Polar residues" evidence="2">
    <location>
        <begin position="391"/>
        <end position="400"/>
    </location>
</feature>
<feature type="compositionally biased region" description="Low complexity" evidence="2">
    <location>
        <begin position="1418"/>
        <end position="1436"/>
    </location>
</feature>
<feature type="compositionally biased region" description="Basic and acidic residues" evidence="2">
    <location>
        <begin position="1845"/>
        <end position="1861"/>
    </location>
</feature>
<evidence type="ECO:0000313" key="4">
    <source>
        <dbReference type="Ensembl" id="ENSOKIP00005032404.1"/>
    </source>
</evidence>
<dbReference type="Proteomes" id="UP000694557">
    <property type="component" value="Unassembled WGS sequence"/>
</dbReference>
<feature type="compositionally biased region" description="Polar residues" evidence="2">
    <location>
        <begin position="1124"/>
        <end position="1148"/>
    </location>
</feature>
<sequence length="1971" mass="208479">MKPDGVATAAMEPMEALDADPVNESVAMGEEPNQAAPAPHTEGVGQQGEMGQGEPQPEPAQVAPTKTGNSKAAADPKAKTKAPAAKTKPGTTIKTTTGPGSRPNTAQSRLTNGVSKPHANGVAKKTTAGAPEKTTPKRPVGTAVAPTTKTTAKVGEKKAAGTTRPASAPAATNGVKATTGTAAKKTPAAPTNGVKATTTAAKKPTAPRPVSAATTKPSTAAAPKPDRPPVSKTTRPATAAPGSRPASAAASTATAKSSTSTAKPGTPTAKTTSTTPRPASAKAGSTTPSAGRIPTSQPSKTATPIKKDVTKSATKKPAAAPLTRTSPAKTTKPETPKSASSSKPDSTPKKLAASSKAADTKKTPSKPTPSKDVSAGPKTPSSKPAGKASTPKKTVGSNTPMAVKRGPKPTMAAEPATKEGETQDAAVAATISAAALAAVVSMATSEEAVVAVVPEEKETVPLQASQPEEAPEAILSQLSAQLDLVPLEEPADTVSPLGTTVLSPPCSPTGPMSPVREPQNASALLDMHVQPEPSSQNQSAMAPQSPVQEEEIFQADCWAQNQSAMAPQSPVQEEVKVQPDEQQEDLLMPSSSAPPAFSIMSQPMDEFTSEVLVSPSQDQEEAVEKADEEINEDDDDEEEEERTVGKPTSLLDMSSSQPSEEAKPAGFSGATGWHRDDVLSGMDSEDVSSMSSRLQGASELSSTQHTGLLQGTQSSDALVDSSLKGEGSPDVETLLNEDNEDEEDRKVCKPTSLLDMSSSQPSEEAKPAGFSGSTGWHGDDLLSRMDSEDVSSRLQGSSEISSTQHTGLLQGTQSSDALVDSSLKGSEGEGDFMGSPNVETLSNDEEEDEEEYEDRKVCKPTSLFDMGSSQPSEEAKPAGFSGSTGWHGDDRLSRMDSEDVSSRLQGSSVISSTQHTGLLQGTQSSDALVDSSLKGSEGEGDFMGSPNVETLSNDEEEDEEEYEDRKVCKPTSLFDMGSSQPSEEAKPAGFSGSTGWHGDDRLSGMDSEDVSSCLQGSAEISSTHHRGLLQGEEINGDDEEEEERTVLVDSGLKGSEGEGAFMGSPNVETLSNEEEDRKVCKPTSLFDMSSSQPSEEAKPAGFSGSTGWHGNDLLSGMDSEDVSSRLQGSSEISSTQHTGLLQGTQSSDALVDSSLKGSEGEGAFTGSTNVETLSNDEERVDDMDVSSERAVDHQNVCQQEDEEDDDDVEMPSEGVTESGLESCGNADEDDYTEDRLDNLNRSTVPPSSAWGQTNPFTDPWAQPHLSSPHTASSPLSDHGADGPERPTQSSAQAWLDLSAPSLMLHSEQPSEPQTAPEEMESFSPVEASAPPGPPAVGMSQSSTLSGTALAVHSSSETSTPEELRDYDSSSGVESRSDKQQTPVPSNVQPDLEQDLGIHLERGDEEEEAETLPADEVLGAGPPTAPASAPSSPSTSGDEASDTEGEMQINDPDVPVTMDDSAEFDSPPSARILPALEEDEEVVEAPAGGEEEDGGGGTPQSANSVASYGFDCTMSNSNAHSTAESCGKSPGIFSLENEDQLPEEAKDPSLIKELTLPAAAAQSEELLGGPVDLLPLGQPGDQHHYMLGGKMDADDLEDTLCLGPQHAGEASEGQPPYYSAICDKTDSFLAAGGPKSDEAETEESHQSQQKQSEPPVGLREEKNRDAPPVGLLEEKNRDAPTMGLQEEDHIQLPHLVVNAHYLAEQQCNRRPTDTTSRSFQSAAVANGQLCRLEQHQKHLREQERQKRQWLEEECLRQEQQMRLERQRRELLQLQLQQQQQEHRHRRQVLQWQLELEQQLKQQLRQQQKQQQQQQLRSPSAVMLSPSSGLCTIYEAMETSEDESEEREQNRERETRMQQEKWTSKQTWPDSCQQGPRPIPPTDLDWSKKVDIVQQLINQTLLMSGDRGCPPLLLLPVGSGGTLSPLESSMWPNLLSPLSPPSATVTSVSSYSPDSQGSSPQGDWTVVELETQH</sequence>
<feature type="compositionally biased region" description="Acidic residues" evidence="2">
    <location>
        <begin position="1199"/>
        <end position="1210"/>
    </location>
</feature>
<feature type="coiled-coil region" evidence="1">
    <location>
        <begin position="1724"/>
        <end position="1815"/>
    </location>
</feature>